<sequence length="664" mass="72940">MILCLIFKRLKIIMNVLHRKIMHMVLMITATWYWWCLRVGVVADPEINLLNKGCSTYNVSNVSGFYTNLNETFSELRAKLNNGSNKYFATAQKVSGSSPAYAMVQCRNHLSTADCISCFTAAESQIRNCSAANGARVIYDGCFLRYESASFYYDEIIMPGSEGICENQTASQATYFTTAVEALLLDLQVATPKINGFFAASRKEIAVGGGTVYGVAQCVETASETDCLDCLKLAYTNAQICLPGKDGRAVDAGCFLRYSNTAFFADNQTTNISPFLGNGNSSKKKAIIGGVVGGVGALLIIALLVWFSLSRRPKAAFRGDILGATELRGPVNYKLKDLKSATKNFSEKNKLGEGGFGDVYKGTLKNGKIVAVKKLDIGKSSRAKADFESEVKLISNVHHRNLIRLLGCCSKGPEQLLVYEYMANSSLDKFLFGERRGSLNWKQRNEIILGTARGLAYLHEEFHVCIIHRDIKTSNILLDDDFQPKIADFGLARLLPEDQSHLSTRFAGTLGYTAPEYAIHGQLSEKVDTYSFGVVVLEILCGRKSSELKIQDEGEYLLSRVWNLHESGKHLDLVDDTLDPNDYTAEEVKKIIEIALMCTQASAIQRPSMSEIVVLLKSKGSTEHPPPAKPAYVDSDKKIRGDTSTSTASSKSNATASFSQFSGR</sequence>
<keyword evidence="15" id="KW-1185">Reference proteome</keyword>
<keyword evidence="5 10" id="KW-0547">Nucleotide-binding</keyword>
<evidence type="ECO:0000256" key="5">
    <source>
        <dbReference type="ARBA" id="ARBA00022741"/>
    </source>
</evidence>
<gene>
    <name evidence="16" type="primary">LOC109001258</name>
</gene>
<keyword evidence="12" id="KW-0812">Transmembrane</keyword>
<dbReference type="SUPFAM" id="SSF56112">
    <property type="entry name" value="Protein kinase-like (PK-like)"/>
    <property type="match status" value="1"/>
</dbReference>
<feature type="compositionally biased region" description="Low complexity" evidence="11">
    <location>
        <begin position="643"/>
        <end position="664"/>
    </location>
</feature>
<dbReference type="PROSITE" id="PS50011">
    <property type="entry name" value="PROTEIN_KINASE_DOM"/>
    <property type="match status" value="1"/>
</dbReference>
<evidence type="ECO:0000256" key="2">
    <source>
        <dbReference type="ARBA" id="ARBA00022679"/>
    </source>
</evidence>
<dbReference type="GO" id="GO:0004674">
    <property type="term" value="F:protein serine/threonine kinase activity"/>
    <property type="evidence" value="ECO:0000318"/>
    <property type="project" value="GO_Central"/>
</dbReference>
<proteinExistence type="predicted"/>
<evidence type="ECO:0000256" key="12">
    <source>
        <dbReference type="SAM" id="Phobius"/>
    </source>
</evidence>
<dbReference type="AlphaFoldDB" id="A0A6P9EAW8"/>
<dbReference type="OrthoDB" id="4062651at2759"/>
<evidence type="ECO:0000256" key="7">
    <source>
        <dbReference type="ARBA" id="ARBA00022840"/>
    </source>
</evidence>
<dbReference type="Gene3D" id="1.10.510.10">
    <property type="entry name" value="Transferase(Phosphotransferase) domain 1"/>
    <property type="match status" value="1"/>
</dbReference>
<dbReference type="KEGG" id="jre:109001258"/>
<dbReference type="InParanoid" id="A0A6P9EAW8"/>
<keyword evidence="8" id="KW-0675">Receptor</keyword>
<keyword evidence="6" id="KW-0418">Kinase</keyword>
<dbReference type="Gene3D" id="3.30.200.20">
    <property type="entry name" value="Phosphorylase Kinase, domain 1"/>
    <property type="match status" value="1"/>
</dbReference>
<dbReference type="Proteomes" id="UP000235220">
    <property type="component" value="Chromosome 1"/>
</dbReference>
<dbReference type="CDD" id="cd23509">
    <property type="entry name" value="Gnk2-like"/>
    <property type="match status" value="2"/>
</dbReference>
<feature type="domain" description="Gnk2-homologous" evidence="14">
    <location>
        <begin position="158"/>
        <end position="263"/>
    </location>
</feature>
<dbReference type="GeneID" id="109001258"/>
<feature type="domain" description="Gnk2-homologous" evidence="14">
    <location>
        <begin position="47"/>
        <end position="151"/>
    </location>
</feature>
<keyword evidence="1" id="KW-0723">Serine/threonine-protein kinase</keyword>
<keyword evidence="7 10" id="KW-0067">ATP-binding</keyword>
<dbReference type="InterPro" id="IPR017441">
    <property type="entry name" value="Protein_kinase_ATP_BS"/>
</dbReference>
<evidence type="ECO:0000256" key="9">
    <source>
        <dbReference type="ARBA" id="ARBA00023180"/>
    </source>
</evidence>
<keyword evidence="4" id="KW-0677">Repeat</keyword>
<accession>A0A6P9EAW8</accession>
<evidence type="ECO:0000259" key="13">
    <source>
        <dbReference type="PROSITE" id="PS50011"/>
    </source>
</evidence>
<dbReference type="FunFam" id="1.10.510.10:FF:000336">
    <property type="entry name" value="Cysteine-rich receptor-like protein kinase 2"/>
    <property type="match status" value="1"/>
</dbReference>
<protein>
    <submittedName>
        <fullName evidence="16">Cold-responsive protein kinase 1-like isoform X1</fullName>
    </submittedName>
</protein>
<dbReference type="RefSeq" id="XP_035544569.1">
    <property type="nucleotide sequence ID" value="XM_035688676.1"/>
</dbReference>
<dbReference type="GO" id="GO:0005524">
    <property type="term" value="F:ATP binding"/>
    <property type="evidence" value="ECO:0007669"/>
    <property type="project" value="UniProtKB-UniRule"/>
</dbReference>
<evidence type="ECO:0000256" key="10">
    <source>
        <dbReference type="PROSITE-ProRule" id="PRU10141"/>
    </source>
</evidence>
<dbReference type="InterPro" id="IPR038408">
    <property type="entry name" value="GNK2_sf"/>
</dbReference>
<dbReference type="PANTHER" id="PTHR47973">
    <property type="entry name" value="CYSTEINE-RICH RECEPTOR-LIKE PROTEIN KINASE 3"/>
    <property type="match status" value="1"/>
</dbReference>
<evidence type="ECO:0000313" key="16">
    <source>
        <dbReference type="RefSeq" id="XP_035544569.1"/>
    </source>
</evidence>
<name>A0A6P9EAW8_JUGRE</name>
<keyword evidence="12" id="KW-0472">Membrane</keyword>
<dbReference type="PROSITE" id="PS00107">
    <property type="entry name" value="PROTEIN_KINASE_ATP"/>
    <property type="match status" value="1"/>
</dbReference>
<dbReference type="InterPro" id="IPR052059">
    <property type="entry name" value="CR_Ser/Thr_kinase"/>
</dbReference>
<feature type="transmembrane region" description="Helical" evidence="12">
    <location>
        <begin position="286"/>
        <end position="309"/>
    </location>
</feature>
<dbReference type="FunFam" id="3.30.430.20:FF:000017">
    <property type="entry name" value="Cysteine-rich receptor-like protein kinase 2"/>
    <property type="match status" value="1"/>
</dbReference>
<keyword evidence="9" id="KW-0325">Glycoprotein</keyword>
<evidence type="ECO:0000256" key="3">
    <source>
        <dbReference type="ARBA" id="ARBA00022729"/>
    </source>
</evidence>
<feature type="transmembrane region" description="Helical" evidence="12">
    <location>
        <begin position="21"/>
        <end position="41"/>
    </location>
</feature>
<dbReference type="FunFam" id="3.30.430.20:FF:000014">
    <property type="entry name" value="Cysteine-rich receptor-like protein kinase 2"/>
    <property type="match status" value="1"/>
</dbReference>
<dbReference type="SMART" id="SM00220">
    <property type="entry name" value="S_TKc"/>
    <property type="match status" value="1"/>
</dbReference>
<dbReference type="InterPro" id="IPR002902">
    <property type="entry name" value="GNK2"/>
</dbReference>
<dbReference type="Pfam" id="PF00069">
    <property type="entry name" value="Pkinase"/>
    <property type="match status" value="1"/>
</dbReference>
<feature type="binding site" evidence="10">
    <location>
        <position position="374"/>
    </location>
    <ligand>
        <name>ATP</name>
        <dbReference type="ChEBI" id="CHEBI:30616"/>
    </ligand>
</feature>
<dbReference type="PROSITE" id="PS51473">
    <property type="entry name" value="GNK2"/>
    <property type="match status" value="2"/>
</dbReference>
<dbReference type="CDD" id="cd14066">
    <property type="entry name" value="STKc_IRAK"/>
    <property type="match status" value="1"/>
</dbReference>
<keyword evidence="2" id="KW-0808">Transferase</keyword>
<feature type="domain" description="Protein kinase" evidence="13">
    <location>
        <begin position="345"/>
        <end position="627"/>
    </location>
</feature>
<evidence type="ECO:0000313" key="15">
    <source>
        <dbReference type="Proteomes" id="UP000235220"/>
    </source>
</evidence>
<feature type="region of interest" description="Disordered" evidence="11">
    <location>
        <begin position="620"/>
        <end position="664"/>
    </location>
</feature>
<organism evidence="15 16">
    <name type="scientific">Juglans regia</name>
    <name type="common">English walnut</name>
    <dbReference type="NCBI Taxonomy" id="51240"/>
    <lineage>
        <taxon>Eukaryota</taxon>
        <taxon>Viridiplantae</taxon>
        <taxon>Streptophyta</taxon>
        <taxon>Embryophyta</taxon>
        <taxon>Tracheophyta</taxon>
        <taxon>Spermatophyta</taxon>
        <taxon>Magnoliopsida</taxon>
        <taxon>eudicotyledons</taxon>
        <taxon>Gunneridae</taxon>
        <taxon>Pentapetalae</taxon>
        <taxon>rosids</taxon>
        <taxon>fabids</taxon>
        <taxon>Fagales</taxon>
        <taxon>Juglandaceae</taxon>
        <taxon>Juglans</taxon>
    </lineage>
</organism>
<reference evidence="16" key="1">
    <citation type="submission" date="2025-08" db="UniProtKB">
        <authorList>
            <consortium name="RefSeq"/>
        </authorList>
    </citation>
    <scope>IDENTIFICATION</scope>
    <source>
        <tissue evidence="16">Leaves</tissue>
    </source>
</reference>
<dbReference type="PROSITE" id="PS00108">
    <property type="entry name" value="PROTEIN_KINASE_ST"/>
    <property type="match status" value="1"/>
</dbReference>
<evidence type="ECO:0000256" key="4">
    <source>
        <dbReference type="ARBA" id="ARBA00022737"/>
    </source>
</evidence>
<dbReference type="InterPro" id="IPR000719">
    <property type="entry name" value="Prot_kinase_dom"/>
</dbReference>
<evidence type="ECO:0000256" key="11">
    <source>
        <dbReference type="SAM" id="MobiDB-lite"/>
    </source>
</evidence>
<dbReference type="FunFam" id="3.30.200.20:FF:000177">
    <property type="entry name" value="Cysteine-rich receptor-like protein kinase 2"/>
    <property type="match status" value="1"/>
</dbReference>
<dbReference type="Pfam" id="PF01657">
    <property type="entry name" value="Stress-antifung"/>
    <property type="match status" value="2"/>
</dbReference>
<keyword evidence="3" id="KW-0732">Signal</keyword>
<evidence type="ECO:0000259" key="14">
    <source>
        <dbReference type="PROSITE" id="PS51473"/>
    </source>
</evidence>
<dbReference type="Gene3D" id="3.30.430.20">
    <property type="entry name" value="Gnk2 domain, C-X8-C-X2-C motif"/>
    <property type="match status" value="2"/>
</dbReference>
<evidence type="ECO:0000256" key="6">
    <source>
        <dbReference type="ARBA" id="ARBA00022777"/>
    </source>
</evidence>
<evidence type="ECO:0000256" key="8">
    <source>
        <dbReference type="ARBA" id="ARBA00023170"/>
    </source>
</evidence>
<evidence type="ECO:0000256" key="1">
    <source>
        <dbReference type="ARBA" id="ARBA00022527"/>
    </source>
</evidence>
<keyword evidence="12" id="KW-1133">Transmembrane helix</keyword>
<dbReference type="InterPro" id="IPR011009">
    <property type="entry name" value="Kinase-like_dom_sf"/>
</dbReference>
<dbReference type="InterPro" id="IPR008271">
    <property type="entry name" value="Ser/Thr_kinase_AS"/>
</dbReference>